<keyword evidence="1" id="KW-0812">Transmembrane</keyword>
<dbReference type="EMBL" id="JASBNA010000007">
    <property type="protein sequence ID" value="KAK7690360.1"/>
    <property type="molecule type" value="Genomic_DNA"/>
</dbReference>
<keyword evidence="1" id="KW-0472">Membrane</keyword>
<dbReference type="AlphaFoldDB" id="A0AAW0GAF2"/>
<feature type="transmembrane region" description="Helical" evidence="1">
    <location>
        <begin position="139"/>
        <end position="160"/>
    </location>
</feature>
<organism evidence="3 4">
    <name type="scientific">Cerrena zonata</name>
    <dbReference type="NCBI Taxonomy" id="2478898"/>
    <lineage>
        <taxon>Eukaryota</taxon>
        <taxon>Fungi</taxon>
        <taxon>Dikarya</taxon>
        <taxon>Basidiomycota</taxon>
        <taxon>Agaricomycotina</taxon>
        <taxon>Agaricomycetes</taxon>
        <taxon>Polyporales</taxon>
        <taxon>Cerrenaceae</taxon>
        <taxon>Cerrena</taxon>
    </lineage>
</organism>
<dbReference type="Proteomes" id="UP001385951">
    <property type="component" value="Unassembled WGS sequence"/>
</dbReference>
<proteinExistence type="predicted"/>
<keyword evidence="1" id="KW-1133">Transmembrane helix</keyword>
<dbReference type="Pfam" id="PF20152">
    <property type="entry name" value="DUF6534"/>
    <property type="match status" value="1"/>
</dbReference>
<feature type="transmembrane region" description="Helical" evidence="1">
    <location>
        <begin position="106"/>
        <end position="133"/>
    </location>
</feature>
<evidence type="ECO:0000313" key="3">
    <source>
        <dbReference type="EMBL" id="KAK7690360.1"/>
    </source>
</evidence>
<dbReference type="InterPro" id="IPR045339">
    <property type="entry name" value="DUF6534"/>
</dbReference>
<feature type="transmembrane region" description="Helical" evidence="1">
    <location>
        <begin position="29"/>
        <end position="49"/>
    </location>
</feature>
<keyword evidence="4" id="KW-1185">Reference proteome</keyword>
<evidence type="ECO:0000256" key="1">
    <source>
        <dbReference type="SAM" id="Phobius"/>
    </source>
</evidence>
<accession>A0AAW0GAF2</accession>
<protein>
    <recommendedName>
        <fullName evidence="2">DUF6534 domain-containing protein</fullName>
    </recommendedName>
</protein>
<name>A0AAW0GAF2_9APHY</name>
<gene>
    <name evidence="3" type="ORF">QCA50_007017</name>
</gene>
<reference evidence="3 4" key="1">
    <citation type="submission" date="2022-09" db="EMBL/GenBank/DDBJ databases">
        <authorList>
            <person name="Palmer J.M."/>
        </authorList>
    </citation>
    <scope>NUCLEOTIDE SEQUENCE [LARGE SCALE GENOMIC DNA]</scope>
    <source>
        <strain evidence="3 4">DSM 7382</strain>
    </source>
</reference>
<feature type="transmembrane region" description="Helical" evidence="1">
    <location>
        <begin position="69"/>
        <end position="94"/>
    </location>
</feature>
<feature type="domain" description="DUF6534" evidence="2">
    <location>
        <begin position="78"/>
        <end position="164"/>
    </location>
</feature>
<sequence>MDLLVISSLLACEGNFCQLTFISVVTKNVVLATAVILVLIARGITFVYLGAKSTSLASFHSFDEVTPKVLIITTHSLAIVLDSTLATIMLCYLYRDRAALPRTNGVMTWLMIYYVNTGVVLASLSIAILITYLAIPDSLLYVGLTDIFAKVIANSFFGALNSRQLLRTRLVDPVVISTLAFASAPVAGSMVNDQLAHDQAEKGITVLQK</sequence>
<evidence type="ECO:0000313" key="4">
    <source>
        <dbReference type="Proteomes" id="UP001385951"/>
    </source>
</evidence>
<evidence type="ECO:0000259" key="2">
    <source>
        <dbReference type="Pfam" id="PF20152"/>
    </source>
</evidence>
<comment type="caution">
    <text evidence="3">The sequence shown here is derived from an EMBL/GenBank/DDBJ whole genome shotgun (WGS) entry which is preliminary data.</text>
</comment>